<dbReference type="EMBL" id="CP000860">
    <property type="protein sequence ID" value="ACA60426.1"/>
    <property type="molecule type" value="Genomic_DNA"/>
</dbReference>
<gene>
    <name evidence="2" type="ordered locus">Daud_1934</name>
</gene>
<evidence type="ECO:0000313" key="3">
    <source>
        <dbReference type="Proteomes" id="UP000008544"/>
    </source>
</evidence>
<dbReference type="Proteomes" id="UP000008544">
    <property type="component" value="Chromosome"/>
</dbReference>
<reference evidence="3" key="1">
    <citation type="submission" date="2007-10" db="EMBL/GenBank/DDBJ databases">
        <title>Complete sequence of chromosome of Desulforudis audaxviator MP104C.</title>
        <authorList>
            <person name="Copeland A."/>
            <person name="Lucas S."/>
            <person name="Lapidus A."/>
            <person name="Barry K."/>
            <person name="Glavina del Rio T."/>
            <person name="Dalin E."/>
            <person name="Tice H."/>
            <person name="Bruce D."/>
            <person name="Pitluck S."/>
            <person name="Lowry S.R."/>
            <person name="Larimer F."/>
            <person name="Land M.L."/>
            <person name="Hauser L."/>
            <person name="Kyrpides N."/>
            <person name="Ivanova N.N."/>
            <person name="Richardson P."/>
        </authorList>
    </citation>
    <scope>NUCLEOTIDE SEQUENCE [LARGE SCALE GENOMIC DNA]</scope>
    <source>
        <strain evidence="3">MP104C</strain>
    </source>
</reference>
<evidence type="ECO:0000313" key="2">
    <source>
        <dbReference type="EMBL" id="ACA60426.1"/>
    </source>
</evidence>
<keyword evidence="1" id="KW-0812">Transmembrane</keyword>
<protein>
    <submittedName>
        <fullName evidence="2">Uncharacterized protein</fullName>
    </submittedName>
</protein>
<keyword evidence="3" id="KW-1185">Reference proteome</keyword>
<proteinExistence type="predicted"/>
<feature type="transmembrane region" description="Helical" evidence="1">
    <location>
        <begin position="25"/>
        <end position="44"/>
    </location>
</feature>
<reference evidence="2 3" key="2">
    <citation type="journal article" date="2008" name="Science">
        <title>Environmental genomics reveals a single-species ecosystem deep within Earth.</title>
        <authorList>
            <person name="Chivian D."/>
            <person name="Brodie E.L."/>
            <person name="Alm E.J."/>
            <person name="Culley D.E."/>
            <person name="Dehal P.S."/>
            <person name="Desantis T.Z."/>
            <person name="Gihring T.M."/>
            <person name="Lapidus A."/>
            <person name="Lin L.H."/>
            <person name="Lowry S.R."/>
            <person name="Moser D.P."/>
            <person name="Richardson P.M."/>
            <person name="Southam G."/>
            <person name="Wanger G."/>
            <person name="Pratt L.M."/>
            <person name="Andersen G.L."/>
            <person name="Hazen T.C."/>
            <person name="Brockman F.J."/>
            <person name="Arkin A.P."/>
            <person name="Onstott T.C."/>
        </authorList>
    </citation>
    <scope>NUCLEOTIDE SEQUENCE [LARGE SCALE GENOMIC DNA]</scope>
    <source>
        <strain evidence="2 3">MP104C</strain>
    </source>
</reference>
<dbReference type="KEGG" id="dau:Daud_1934"/>
<evidence type="ECO:0000256" key="1">
    <source>
        <dbReference type="SAM" id="Phobius"/>
    </source>
</evidence>
<dbReference type="RefSeq" id="WP_012303001.1">
    <property type="nucleotide sequence ID" value="NC_010424.1"/>
</dbReference>
<keyword evidence="1" id="KW-0472">Membrane</keyword>
<name>B1I613_DESAP</name>
<organism evidence="2 3">
    <name type="scientific">Desulforudis audaxviator (strain MP104C)</name>
    <dbReference type="NCBI Taxonomy" id="477974"/>
    <lineage>
        <taxon>Bacteria</taxon>
        <taxon>Bacillati</taxon>
        <taxon>Bacillota</taxon>
        <taxon>Clostridia</taxon>
        <taxon>Thermoanaerobacterales</taxon>
        <taxon>Candidatus Desulforudaceae</taxon>
        <taxon>Candidatus Desulforudis</taxon>
    </lineage>
</organism>
<keyword evidence="1" id="KW-1133">Transmembrane helix</keyword>
<accession>B1I613</accession>
<dbReference type="HOGENOM" id="CLU_2522104_0_0_9"/>
<feature type="transmembrane region" description="Helical" evidence="1">
    <location>
        <begin position="56"/>
        <end position="80"/>
    </location>
</feature>
<dbReference type="AlphaFoldDB" id="B1I613"/>
<sequence length="84" mass="9481">MAHHHEDSKVEPFAKSDIGFREMTYVMLFGLTAAGSVMFSFLYFNSLENFPAPPFMLSLLVGIFTTLILAAGNMIIRWLFSLDD</sequence>